<dbReference type="AlphaFoldDB" id="X1LTL8"/>
<dbReference type="EMBL" id="BARV01016069">
    <property type="protein sequence ID" value="GAI22722.1"/>
    <property type="molecule type" value="Genomic_DNA"/>
</dbReference>
<organism evidence="1">
    <name type="scientific">marine sediment metagenome</name>
    <dbReference type="NCBI Taxonomy" id="412755"/>
    <lineage>
        <taxon>unclassified sequences</taxon>
        <taxon>metagenomes</taxon>
        <taxon>ecological metagenomes</taxon>
    </lineage>
</organism>
<accession>X1LTL8</accession>
<dbReference type="SUPFAM" id="SSF88697">
    <property type="entry name" value="PUA domain-like"/>
    <property type="match status" value="1"/>
</dbReference>
<name>X1LTL8_9ZZZZ</name>
<evidence type="ECO:0008006" key="2">
    <source>
        <dbReference type="Google" id="ProtNLM"/>
    </source>
</evidence>
<feature type="non-terminal residue" evidence="1">
    <location>
        <position position="51"/>
    </location>
</feature>
<sequence>MNYWLVVGKPENWDTAFNYGNIWGLKETQRHLWENLNENDKLLFYATIPVV</sequence>
<protein>
    <recommendedName>
        <fullName evidence="2">EVE domain-containing protein</fullName>
    </recommendedName>
</protein>
<evidence type="ECO:0000313" key="1">
    <source>
        <dbReference type="EMBL" id="GAI22722.1"/>
    </source>
</evidence>
<proteinExistence type="predicted"/>
<dbReference type="InterPro" id="IPR015947">
    <property type="entry name" value="PUA-like_sf"/>
</dbReference>
<comment type="caution">
    <text evidence="1">The sequence shown here is derived from an EMBL/GenBank/DDBJ whole genome shotgun (WGS) entry which is preliminary data.</text>
</comment>
<reference evidence="1" key="1">
    <citation type="journal article" date="2014" name="Front. Microbiol.">
        <title>High frequency of phylogenetically diverse reductive dehalogenase-homologous genes in deep subseafloor sedimentary metagenomes.</title>
        <authorList>
            <person name="Kawai M."/>
            <person name="Futagami T."/>
            <person name="Toyoda A."/>
            <person name="Takaki Y."/>
            <person name="Nishi S."/>
            <person name="Hori S."/>
            <person name="Arai W."/>
            <person name="Tsubouchi T."/>
            <person name="Morono Y."/>
            <person name="Uchiyama I."/>
            <person name="Ito T."/>
            <person name="Fujiyama A."/>
            <person name="Inagaki F."/>
            <person name="Takami H."/>
        </authorList>
    </citation>
    <scope>NUCLEOTIDE SEQUENCE</scope>
    <source>
        <strain evidence="1">Expedition CK06-06</strain>
    </source>
</reference>
<dbReference type="Gene3D" id="3.10.590.10">
    <property type="entry name" value="ph1033 like domains"/>
    <property type="match status" value="1"/>
</dbReference>
<gene>
    <name evidence="1" type="ORF">S06H3_27665</name>
</gene>